<sequence length="698" mass="80377">MKRTIRPTTDSVQIREKKRATSETSKAVTVSEFYEAEDAEAMRLEWDKVEGMFHEHSNRLRQLCNQLCSDNDNNTNTSEDGMTCVNESIMSHLLSLRRLNRFAQFNNNKCREKGNTERENVDERFLQLQNVQSEIEHLQKEIARCVEFSSADEEIDLVPLNEFYENASAELKEKAQQNAHQERIARLEWELTERKTLIGTLQEREGRKNVLISDISTKQNRLKSLKSMVESLIEAARPVQDLMGLNTLSSDVSQQRQFLAYLPKELFVIFIQVKAYCDLAEDKGIAIRCKGDIENAMKLRENEQEQRSENADEDNDESTDADTDRDRSPSRSRRRHNTLSERMAKRKEFVLGAHPIHLVIDITCASSFFYHDIQISLQFSYILQLHSIAVIAKLQGSSLPFYGNMLCDESILVELYPKDVGDKCPNAVGQAKLDQFHLKVSDYERKFGRMYAFAQRMAGIGRDAEKRSDTQLCDIIESVVKAIRGRVRSRYVLIKSIQSLRSLKLFDDMSVEDRKEYPPKMLSKLVDFKTLSAEEFFSNPIVTNDYREMIESDRNNSDANNHFYFAAEVERSPAKLTALITISVGYPLSDSPLFILSLSIDNKHKYSSKSSLLIKNLEYAINVLLVKRKEAKKRDSLLTSQMAFLVSRLDVLLEVHSQLTDTFTFSRDHLFSRSSRGRDQQPPLNYDPSLNAFTFFPS</sequence>
<comment type="subcellular location">
    <subcellularLocation>
        <location evidence="1">Nucleus</location>
    </subcellularLocation>
</comment>
<dbReference type="Proteomes" id="UP000267096">
    <property type="component" value="Unassembled WGS sequence"/>
</dbReference>
<protein>
    <submittedName>
        <fullName evidence="8">THO complex subunit 5 homolog (inferred by orthology to a human protein)</fullName>
    </submittedName>
</protein>
<dbReference type="GO" id="GO:0006406">
    <property type="term" value="P:mRNA export from nucleus"/>
    <property type="evidence" value="ECO:0007669"/>
    <property type="project" value="TreeGrafter"/>
</dbReference>
<reference evidence="6 7" key="2">
    <citation type="submission" date="2018-11" db="EMBL/GenBank/DDBJ databases">
        <authorList>
            <consortium name="Pathogen Informatics"/>
        </authorList>
    </citation>
    <scope>NUCLEOTIDE SEQUENCE [LARGE SCALE GENOMIC DNA]</scope>
</reference>
<dbReference type="GO" id="GO:0000445">
    <property type="term" value="C:THO complex part of transcription export complex"/>
    <property type="evidence" value="ECO:0007669"/>
    <property type="project" value="TreeGrafter"/>
</dbReference>
<organism evidence="8">
    <name type="scientific">Anisakis simplex</name>
    <name type="common">Herring worm</name>
    <dbReference type="NCBI Taxonomy" id="6269"/>
    <lineage>
        <taxon>Eukaryota</taxon>
        <taxon>Metazoa</taxon>
        <taxon>Ecdysozoa</taxon>
        <taxon>Nematoda</taxon>
        <taxon>Chromadorea</taxon>
        <taxon>Rhabditida</taxon>
        <taxon>Spirurina</taxon>
        <taxon>Ascaridomorpha</taxon>
        <taxon>Ascaridoidea</taxon>
        <taxon>Anisakidae</taxon>
        <taxon>Anisakis</taxon>
        <taxon>Anisakis simplex complex</taxon>
    </lineage>
</organism>
<comment type="similarity">
    <text evidence="2">Belongs to the THOC5 family.</text>
</comment>
<proteinExistence type="inferred from homology"/>
<accession>A0A0M3JRM9</accession>
<evidence type="ECO:0000256" key="1">
    <source>
        <dbReference type="ARBA" id="ARBA00004123"/>
    </source>
</evidence>
<dbReference type="EMBL" id="UYRR01030985">
    <property type="protein sequence ID" value="VDK42401.1"/>
    <property type="molecule type" value="Genomic_DNA"/>
</dbReference>
<name>A0A0M3JRM9_ANISI</name>
<dbReference type="WBParaSite" id="ASIM_0001057101-mRNA-1">
    <property type="protein sequence ID" value="ASIM_0001057101-mRNA-1"/>
    <property type="gene ID" value="ASIM_0001057101"/>
</dbReference>
<feature type="compositionally biased region" description="Basic and acidic residues" evidence="5">
    <location>
        <begin position="301"/>
        <end position="310"/>
    </location>
</feature>
<feature type="region of interest" description="Disordered" evidence="5">
    <location>
        <begin position="1"/>
        <end position="25"/>
    </location>
</feature>
<dbReference type="OrthoDB" id="20582at2759"/>
<keyword evidence="4" id="KW-0175">Coiled coil</keyword>
<feature type="coiled-coil region" evidence="4">
    <location>
        <begin position="121"/>
        <end position="184"/>
    </location>
</feature>
<dbReference type="GO" id="GO:0003729">
    <property type="term" value="F:mRNA binding"/>
    <property type="evidence" value="ECO:0007669"/>
    <property type="project" value="TreeGrafter"/>
</dbReference>
<gene>
    <name evidence="6" type="ORF">ASIM_LOCUS10129</name>
</gene>
<evidence type="ECO:0000256" key="5">
    <source>
        <dbReference type="SAM" id="MobiDB-lite"/>
    </source>
</evidence>
<dbReference type="InterPro" id="IPR019163">
    <property type="entry name" value="THO_Thoc5"/>
</dbReference>
<dbReference type="AlphaFoldDB" id="A0A0M3JRM9"/>
<evidence type="ECO:0000256" key="3">
    <source>
        <dbReference type="ARBA" id="ARBA00023242"/>
    </source>
</evidence>
<dbReference type="PANTHER" id="PTHR13375:SF3">
    <property type="entry name" value="THO COMPLEX SUBUNIT 5 HOMOLOG"/>
    <property type="match status" value="1"/>
</dbReference>
<feature type="region of interest" description="Disordered" evidence="5">
    <location>
        <begin position="301"/>
        <end position="339"/>
    </location>
</feature>
<evidence type="ECO:0000256" key="4">
    <source>
        <dbReference type="SAM" id="Coils"/>
    </source>
</evidence>
<keyword evidence="3" id="KW-0539">Nucleus</keyword>
<evidence type="ECO:0000313" key="7">
    <source>
        <dbReference type="Proteomes" id="UP000267096"/>
    </source>
</evidence>
<reference evidence="8" key="1">
    <citation type="submission" date="2017-02" db="UniProtKB">
        <authorList>
            <consortium name="WormBaseParasite"/>
        </authorList>
    </citation>
    <scope>IDENTIFICATION</scope>
</reference>
<feature type="compositionally biased region" description="Polar residues" evidence="5">
    <location>
        <begin position="1"/>
        <end position="12"/>
    </location>
</feature>
<dbReference type="Pfam" id="PF09766">
    <property type="entry name" value="FmiP_Thoc5"/>
    <property type="match status" value="1"/>
</dbReference>
<evidence type="ECO:0000313" key="8">
    <source>
        <dbReference type="WBParaSite" id="ASIM_0001057101-mRNA-1"/>
    </source>
</evidence>
<evidence type="ECO:0000313" key="6">
    <source>
        <dbReference type="EMBL" id="VDK42401.1"/>
    </source>
</evidence>
<keyword evidence="7" id="KW-1185">Reference proteome</keyword>
<feature type="compositionally biased region" description="Acidic residues" evidence="5">
    <location>
        <begin position="311"/>
        <end position="321"/>
    </location>
</feature>
<evidence type="ECO:0000256" key="2">
    <source>
        <dbReference type="ARBA" id="ARBA00008044"/>
    </source>
</evidence>
<dbReference type="PANTHER" id="PTHR13375">
    <property type="entry name" value="FMS INTERACTING PROTEIN"/>
    <property type="match status" value="1"/>
</dbReference>